<dbReference type="SMART" id="SM00567">
    <property type="entry name" value="EZ_HEAT"/>
    <property type="match status" value="3"/>
</dbReference>
<dbReference type="EMBL" id="JAPYYP010000001">
    <property type="protein sequence ID" value="MDA5106750.1"/>
    <property type="molecule type" value="Genomic_DNA"/>
</dbReference>
<dbReference type="RefSeq" id="WP_271139187.1">
    <property type="nucleotide sequence ID" value="NZ_JAPYYP010000001.1"/>
</dbReference>
<feature type="transmembrane region" description="Helical" evidence="1">
    <location>
        <begin position="6"/>
        <end position="29"/>
    </location>
</feature>
<proteinExistence type="predicted"/>
<dbReference type="InterPro" id="IPR004155">
    <property type="entry name" value="PBS_lyase_HEAT"/>
</dbReference>
<dbReference type="GO" id="GO:0016491">
    <property type="term" value="F:oxidoreductase activity"/>
    <property type="evidence" value="ECO:0007669"/>
    <property type="project" value="TreeGrafter"/>
</dbReference>
<dbReference type="InterPro" id="IPR011989">
    <property type="entry name" value="ARM-like"/>
</dbReference>
<keyword evidence="1" id="KW-1133">Transmembrane helix</keyword>
<dbReference type="PANTHER" id="PTHR12697">
    <property type="entry name" value="PBS LYASE HEAT-LIKE PROTEIN"/>
    <property type="match status" value="1"/>
</dbReference>
<comment type="caution">
    <text evidence="2">The sequence shown here is derived from an EMBL/GenBank/DDBJ whole genome shotgun (WGS) entry which is preliminary data.</text>
</comment>
<dbReference type="Pfam" id="PF13646">
    <property type="entry name" value="HEAT_2"/>
    <property type="match status" value="1"/>
</dbReference>
<name>A0A9X3TLU0_9BACL</name>
<keyword evidence="1" id="KW-0472">Membrane</keyword>
<dbReference type="Pfam" id="PF03130">
    <property type="entry name" value="HEAT_PBS"/>
    <property type="match status" value="1"/>
</dbReference>
<evidence type="ECO:0000256" key="1">
    <source>
        <dbReference type="SAM" id="Phobius"/>
    </source>
</evidence>
<organism evidence="2 3">
    <name type="scientific">Brevibacillus thermoruber</name>
    <dbReference type="NCBI Taxonomy" id="33942"/>
    <lineage>
        <taxon>Bacteria</taxon>
        <taxon>Bacillati</taxon>
        <taxon>Bacillota</taxon>
        <taxon>Bacilli</taxon>
        <taxon>Bacillales</taxon>
        <taxon>Paenibacillaceae</taxon>
        <taxon>Brevibacillus</taxon>
    </lineage>
</organism>
<gene>
    <name evidence="2" type="ORF">O3V59_00100</name>
</gene>
<dbReference type="SUPFAM" id="SSF48371">
    <property type="entry name" value="ARM repeat"/>
    <property type="match status" value="1"/>
</dbReference>
<keyword evidence="3" id="KW-1185">Reference proteome</keyword>
<dbReference type="AlphaFoldDB" id="A0A9X3TLU0"/>
<sequence length="388" mass="43313">MFQHLQIAYGFICVASALIVSGVVLLLVIKWRNLRMARMKDEARKKQQDYVAYVIAHLDADEELKLPVGPLGKWDLAVLEEQLIELAERVKGKHRERLAELFERLGLPEKELARLTRSFGVNRLDAAYKLGAMGCSQAAPALLSVLKTERDEPGRFIIARAIARCARDTADLREMVAHMVALSPESPRLLAEILSESAVDPAPLMREWIEHSDWRLVLIAMAGMPSTADRELIGSLWKLIGADEKEVRINAAKLLLRTGDWVTPQQVESLIKHPDWEIRSLTAKSIGRWADASYVPLLSRSIDDENWWVRYNAARSLAKLGDDGFRALCEIASQAKQKEIADLAMQNIQDALRDESAGSGQAGAAGAKTKHAMYHSYFNTQRAGHMTG</sequence>
<evidence type="ECO:0000313" key="3">
    <source>
        <dbReference type="Proteomes" id="UP001151071"/>
    </source>
</evidence>
<dbReference type="Gene3D" id="1.25.10.10">
    <property type="entry name" value="Leucine-rich Repeat Variant"/>
    <property type="match status" value="2"/>
</dbReference>
<accession>A0A9X3TLU0</accession>
<dbReference type="InterPro" id="IPR016024">
    <property type="entry name" value="ARM-type_fold"/>
</dbReference>
<reference evidence="2" key="1">
    <citation type="submission" date="2022-12" db="EMBL/GenBank/DDBJ databases">
        <title>Draft genome sequence of the thermophilic strain Brevibacillus thermoruber HT42, isolated from Los Humeros, Puebla, Mexico, with biotechnological potential.</title>
        <authorList>
            <person name="Lara Sanchez J."/>
            <person name="Solis Palacios R."/>
            <person name="Bustos Baena A.S."/>
            <person name="Ruz Baez A.E."/>
            <person name="Espinosa Luna G."/>
            <person name="Oliart Ros R.M."/>
        </authorList>
    </citation>
    <scope>NUCLEOTIDE SEQUENCE</scope>
    <source>
        <strain evidence="2">HT42</strain>
    </source>
</reference>
<protein>
    <submittedName>
        <fullName evidence="2">HEAT repeat domain-containing protein</fullName>
    </submittedName>
</protein>
<keyword evidence="1" id="KW-0812">Transmembrane</keyword>
<evidence type="ECO:0000313" key="2">
    <source>
        <dbReference type="EMBL" id="MDA5106750.1"/>
    </source>
</evidence>
<dbReference type="PANTHER" id="PTHR12697:SF5">
    <property type="entry name" value="DEOXYHYPUSINE HYDROXYLASE"/>
    <property type="match status" value="1"/>
</dbReference>
<dbReference type="Proteomes" id="UP001151071">
    <property type="component" value="Unassembled WGS sequence"/>
</dbReference>